<accession>A0A9Q0R3N2</accession>
<dbReference type="OrthoDB" id="1722918at2759"/>
<name>A0A9Q0R3N2_9MAGN</name>
<dbReference type="Proteomes" id="UP001141806">
    <property type="component" value="Unassembled WGS sequence"/>
</dbReference>
<sequence>MRHGASPLSFSSNTKHVTEDASSAGMGNLYPKGDGMQHLALLFLHVVAPIDSTSNRTLDQQYTVTTVTHPGVAPIASALAVQLLVGILQHLDGLVISSWSVTTKWRLEGPSLVLLLLQRWEGMLYHTWLEVCLGFFHYFVQMEPLPPIFFFNHLSGAMARKRYYSSVFSLYKEMSSLGVLGDVYTLNTLILASAA</sequence>
<evidence type="ECO:0000313" key="3">
    <source>
        <dbReference type="Proteomes" id="UP001141806"/>
    </source>
</evidence>
<reference evidence="2" key="1">
    <citation type="journal article" date="2023" name="Plant J.">
        <title>The genome of the king protea, Protea cynaroides.</title>
        <authorList>
            <person name="Chang J."/>
            <person name="Duong T.A."/>
            <person name="Schoeman C."/>
            <person name="Ma X."/>
            <person name="Roodt D."/>
            <person name="Barker N."/>
            <person name="Li Z."/>
            <person name="Van de Peer Y."/>
            <person name="Mizrachi E."/>
        </authorList>
    </citation>
    <scope>NUCLEOTIDE SEQUENCE</scope>
    <source>
        <tissue evidence="2">Young leaves</tissue>
    </source>
</reference>
<dbReference type="EMBL" id="JAMYWD010000001">
    <property type="protein sequence ID" value="KAJ4981792.1"/>
    <property type="molecule type" value="Genomic_DNA"/>
</dbReference>
<keyword evidence="3" id="KW-1185">Reference proteome</keyword>
<gene>
    <name evidence="2" type="ORF">NE237_032629</name>
</gene>
<dbReference type="AlphaFoldDB" id="A0A9Q0R3N2"/>
<evidence type="ECO:0000313" key="2">
    <source>
        <dbReference type="EMBL" id="KAJ4981792.1"/>
    </source>
</evidence>
<protein>
    <submittedName>
        <fullName evidence="2">Uncharacterized protein</fullName>
    </submittedName>
</protein>
<proteinExistence type="predicted"/>
<comment type="caution">
    <text evidence="2">The sequence shown here is derived from an EMBL/GenBank/DDBJ whole genome shotgun (WGS) entry which is preliminary data.</text>
</comment>
<feature type="region of interest" description="Disordered" evidence="1">
    <location>
        <begin position="1"/>
        <end position="22"/>
    </location>
</feature>
<evidence type="ECO:0000256" key="1">
    <source>
        <dbReference type="SAM" id="MobiDB-lite"/>
    </source>
</evidence>
<organism evidence="2 3">
    <name type="scientific">Protea cynaroides</name>
    <dbReference type="NCBI Taxonomy" id="273540"/>
    <lineage>
        <taxon>Eukaryota</taxon>
        <taxon>Viridiplantae</taxon>
        <taxon>Streptophyta</taxon>
        <taxon>Embryophyta</taxon>
        <taxon>Tracheophyta</taxon>
        <taxon>Spermatophyta</taxon>
        <taxon>Magnoliopsida</taxon>
        <taxon>Proteales</taxon>
        <taxon>Proteaceae</taxon>
        <taxon>Protea</taxon>
    </lineage>
</organism>
<dbReference type="Gene3D" id="3.40.50.720">
    <property type="entry name" value="NAD(P)-binding Rossmann-like Domain"/>
    <property type="match status" value="1"/>
</dbReference>